<proteinExistence type="predicted"/>
<evidence type="ECO:0000313" key="2">
    <source>
        <dbReference type="Proteomes" id="UP001165430"/>
    </source>
</evidence>
<reference evidence="1" key="1">
    <citation type="submission" date="2022-03" db="EMBL/GenBank/DDBJ databases">
        <title>De novo assembled genomes of Belliella spp. (Cyclobacteriaceae) strains.</title>
        <authorList>
            <person name="Szabo A."/>
            <person name="Korponai K."/>
            <person name="Felfoldi T."/>
        </authorList>
    </citation>
    <scope>NUCLEOTIDE SEQUENCE</scope>
    <source>
        <strain evidence="1">DSM 111903</strain>
    </source>
</reference>
<organism evidence="1 2">
    <name type="scientific">Belliella alkalica</name>
    <dbReference type="NCBI Taxonomy" id="1730871"/>
    <lineage>
        <taxon>Bacteria</taxon>
        <taxon>Pseudomonadati</taxon>
        <taxon>Bacteroidota</taxon>
        <taxon>Cytophagia</taxon>
        <taxon>Cytophagales</taxon>
        <taxon>Cyclobacteriaceae</taxon>
        <taxon>Belliella</taxon>
    </lineage>
</organism>
<keyword evidence="2" id="KW-1185">Reference proteome</keyword>
<dbReference type="RefSeq" id="WP_241411833.1">
    <property type="nucleotide sequence ID" value="NZ_JAKZGO010000007.1"/>
</dbReference>
<name>A0ABS9VBG7_9BACT</name>
<sequence length="240" mass="27318">MKVAEQIRKTIAKLPEDKTFGYADLRIGKEDNQTAAKALERMQAKGLIKKMSKGIFYKPIKTVFGELLPDESEQLKRYLFKNGKRIAYITGESLYNQMNLTTQMAFRIKIASNKRINIDKGAIKAKSVKSYAEVSEENYGLLGFLDALKDIKTIPDCPVSKAVMILSKKLELFQDRQIEDLIKYALLYPPRVRALLGAILENSSTQYNISKLKESLNPLTKIKLGLKETDLSSIRNWYIT</sequence>
<comment type="caution">
    <text evidence="1">The sequence shown here is derived from an EMBL/GenBank/DDBJ whole genome shotgun (WGS) entry which is preliminary data.</text>
</comment>
<evidence type="ECO:0000313" key="1">
    <source>
        <dbReference type="EMBL" id="MCH7413787.1"/>
    </source>
</evidence>
<protein>
    <submittedName>
        <fullName evidence="1">DUF6088 family protein</fullName>
    </submittedName>
</protein>
<dbReference type="Pfam" id="PF19570">
    <property type="entry name" value="DUF6088"/>
    <property type="match status" value="1"/>
</dbReference>
<dbReference type="EMBL" id="JAKZGO010000007">
    <property type="protein sequence ID" value="MCH7413787.1"/>
    <property type="molecule type" value="Genomic_DNA"/>
</dbReference>
<dbReference type="InterPro" id="IPR045738">
    <property type="entry name" value="DUF6088"/>
</dbReference>
<gene>
    <name evidence="1" type="ORF">MM213_09850</name>
</gene>
<accession>A0ABS9VBG7</accession>
<dbReference type="Proteomes" id="UP001165430">
    <property type="component" value="Unassembled WGS sequence"/>
</dbReference>